<name>A0A7W5EXI9_9GAMM</name>
<evidence type="ECO:0000256" key="2">
    <source>
        <dbReference type="ARBA" id="ARBA00023125"/>
    </source>
</evidence>
<gene>
    <name evidence="4" type="ORF">FHR97_003700</name>
</gene>
<comment type="caution">
    <text evidence="4">The sequence shown here is derived from an EMBL/GenBank/DDBJ whole genome shotgun (WGS) entry which is preliminary data.</text>
</comment>
<dbReference type="EMBL" id="JACHXR010000016">
    <property type="protein sequence ID" value="MBB3232822.1"/>
    <property type="molecule type" value="Genomic_DNA"/>
</dbReference>
<dbReference type="InterPro" id="IPR009057">
    <property type="entry name" value="Homeodomain-like_sf"/>
</dbReference>
<keyword evidence="5" id="KW-1185">Reference proteome</keyword>
<organism evidence="4 5">
    <name type="scientific">Halomonas stenophila</name>
    <dbReference type="NCBI Taxonomy" id="795312"/>
    <lineage>
        <taxon>Bacteria</taxon>
        <taxon>Pseudomonadati</taxon>
        <taxon>Pseudomonadota</taxon>
        <taxon>Gammaproteobacteria</taxon>
        <taxon>Oceanospirillales</taxon>
        <taxon>Halomonadaceae</taxon>
        <taxon>Halomonas</taxon>
    </lineage>
</organism>
<evidence type="ECO:0000256" key="1">
    <source>
        <dbReference type="ARBA" id="ARBA00023015"/>
    </source>
</evidence>
<protein>
    <submittedName>
        <fullName evidence="4">AcrR family transcriptional regulator</fullName>
    </submittedName>
</protein>
<dbReference type="PANTHER" id="PTHR30055:SF234">
    <property type="entry name" value="HTH-TYPE TRANSCRIPTIONAL REGULATOR BETI"/>
    <property type="match status" value="1"/>
</dbReference>
<dbReference type="Proteomes" id="UP000518892">
    <property type="component" value="Unassembled WGS sequence"/>
</dbReference>
<accession>A0A7W5EXI9</accession>
<keyword evidence="1" id="KW-0805">Transcription regulation</keyword>
<dbReference type="PANTHER" id="PTHR30055">
    <property type="entry name" value="HTH-TYPE TRANSCRIPTIONAL REGULATOR RUTR"/>
    <property type="match status" value="1"/>
</dbReference>
<dbReference type="RefSeq" id="WP_183385250.1">
    <property type="nucleotide sequence ID" value="NZ_JACHXR010000016.1"/>
</dbReference>
<keyword evidence="3" id="KW-0804">Transcription</keyword>
<dbReference type="AlphaFoldDB" id="A0A7W5EXI9"/>
<dbReference type="GO" id="GO:0003700">
    <property type="term" value="F:DNA-binding transcription factor activity"/>
    <property type="evidence" value="ECO:0007669"/>
    <property type="project" value="TreeGrafter"/>
</dbReference>
<evidence type="ECO:0000313" key="4">
    <source>
        <dbReference type="EMBL" id="MBB3232822.1"/>
    </source>
</evidence>
<dbReference type="GO" id="GO:0000976">
    <property type="term" value="F:transcription cis-regulatory region binding"/>
    <property type="evidence" value="ECO:0007669"/>
    <property type="project" value="TreeGrafter"/>
</dbReference>
<keyword evidence="2" id="KW-0238">DNA-binding</keyword>
<evidence type="ECO:0000313" key="5">
    <source>
        <dbReference type="Proteomes" id="UP000518892"/>
    </source>
</evidence>
<dbReference type="SUPFAM" id="SSF46689">
    <property type="entry name" value="Homeodomain-like"/>
    <property type="match status" value="1"/>
</dbReference>
<evidence type="ECO:0000256" key="3">
    <source>
        <dbReference type="ARBA" id="ARBA00023163"/>
    </source>
</evidence>
<sequence>MTMTPVHARRDDDPDRQLADSLLTTALQIAEEVGWPAVTLTEVAARLGIPAARVLDHYRDLDDVANAWFLRGWRAMLADTPGGFADWPPRQRLEHCLLAWLDALAEHRDVTIQMLRTKAHLPHPHTWVPMVFDLSRTIQWWRQAAHLAAPYGSHRARFEELALTALFLATLRCWARDDTPGQHDTRRYLHRRLACGKALMPWLD</sequence>
<dbReference type="InterPro" id="IPR050109">
    <property type="entry name" value="HTH-type_TetR-like_transc_reg"/>
</dbReference>
<reference evidence="4 5" key="1">
    <citation type="submission" date="2020-08" db="EMBL/GenBank/DDBJ databases">
        <title>Genomic Encyclopedia of Type Strains, Phase III (KMG-III): the genomes of soil and plant-associated and newly described type strains.</title>
        <authorList>
            <person name="Whitman W."/>
        </authorList>
    </citation>
    <scope>NUCLEOTIDE SEQUENCE [LARGE SCALE GENOMIC DNA]</scope>
    <source>
        <strain evidence="4 5">CECT 7744</strain>
    </source>
</reference>
<proteinExistence type="predicted"/>
<dbReference type="Gene3D" id="1.10.357.10">
    <property type="entry name" value="Tetracycline Repressor, domain 2"/>
    <property type="match status" value="1"/>
</dbReference>